<accession>A0A7C2Z8Z7</accession>
<dbReference type="GO" id="GO:0051539">
    <property type="term" value="F:4 iron, 4 sulfur cluster binding"/>
    <property type="evidence" value="ECO:0007669"/>
    <property type="project" value="UniProtKB-KW"/>
</dbReference>
<evidence type="ECO:0000256" key="9">
    <source>
        <dbReference type="ARBA" id="ARBA00023231"/>
    </source>
</evidence>
<evidence type="ECO:0000256" key="3">
    <source>
        <dbReference type="ARBA" id="ARBA00006804"/>
    </source>
</evidence>
<keyword evidence="8" id="KW-0411">Iron-sulfur</keyword>
<comment type="caution">
    <text evidence="12">The sequence shown here is derived from an EMBL/GenBank/DDBJ whole genome shotgun (WGS) entry which is preliminary data.</text>
</comment>
<evidence type="ECO:0000256" key="7">
    <source>
        <dbReference type="ARBA" id="ARBA00023004"/>
    </source>
</evidence>
<organism evidence="12">
    <name type="scientific">Ignisphaera aggregans</name>
    <dbReference type="NCBI Taxonomy" id="334771"/>
    <lineage>
        <taxon>Archaea</taxon>
        <taxon>Thermoproteota</taxon>
        <taxon>Thermoprotei</taxon>
        <taxon>Desulfurococcales</taxon>
        <taxon>Desulfurococcaceae</taxon>
        <taxon>Ignisphaera</taxon>
    </lineage>
</organism>
<evidence type="ECO:0000256" key="1">
    <source>
        <dbReference type="ARBA" id="ARBA00001966"/>
    </source>
</evidence>
<dbReference type="InterPro" id="IPR007197">
    <property type="entry name" value="rSAM"/>
</dbReference>
<dbReference type="SFLD" id="SFLDS00029">
    <property type="entry name" value="Radical_SAM"/>
    <property type="match status" value="1"/>
</dbReference>
<evidence type="ECO:0000256" key="5">
    <source>
        <dbReference type="ARBA" id="ARBA00022691"/>
    </source>
</evidence>
<feature type="domain" description="Radical SAM core" evidence="11">
    <location>
        <begin position="32"/>
        <end position="275"/>
    </location>
</feature>
<evidence type="ECO:0000256" key="2">
    <source>
        <dbReference type="ARBA" id="ARBA00005155"/>
    </source>
</evidence>
<evidence type="ECO:0000259" key="11">
    <source>
        <dbReference type="PROSITE" id="PS51918"/>
    </source>
</evidence>
<dbReference type="Gene3D" id="3.20.20.70">
    <property type="entry name" value="Aldolase class I"/>
    <property type="match status" value="1"/>
</dbReference>
<dbReference type="Pfam" id="PF04055">
    <property type="entry name" value="Radical_SAM"/>
    <property type="match status" value="1"/>
</dbReference>
<dbReference type="InterPro" id="IPR058240">
    <property type="entry name" value="rSAM_sf"/>
</dbReference>
<keyword evidence="4" id="KW-0004">4Fe-4S</keyword>
<protein>
    <submittedName>
        <fullName evidence="12">Radical SAM protein</fullName>
    </submittedName>
</protein>
<dbReference type="EMBL" id="DSGT01000009">
    <property type="protein sequence ID" value="HEW53141.1"/>
    <property type="molecule type" value="Genomic_DNA"/>
</dbReference>
<dbReference type="GO" id="GO:0046872">
    <property type="term" value="F:metal ion binding"/>
    <property type="evidence" value="ECO:0007669"/>
    <property type="project" value="UniProtKB-KW"/>
</dbReference>
<keyword evidence="6" id="KW-0479">Metal-binding</keyword>
<dbReference type="CDD" id="cd01335">
    <property type="entry name" value="Radical_SAM"/>
    <property type="match status" value="1"/>
</dbReference>
<evidence type="ECO:0000256" key="10">
    <source>
        <dbReference type="ARBA" id="ARBA00023239"/>
    </source>
</evidence>
<gene>
    <name evidence="12" type="ORF">ENO77_03100</name>
</gene>
<dbReference type="PROSITE" id="PS51918">
    <property type="entry name" value="RADICAL_SAM"/>
    <property type="match status" value="1"/>
</dbReference>
<evidence type="ECO:0000313" key="12">
    <source>
        <dbReference type="EMBL" id="HEW53141.1"/>
    </source>
</evidence>
<keyword evidence="5" id="KW-0949">S-adenosyl-L-methionine</keyword>
<sequence length="276" mass="31184">MIGLDDILRIGEWVEKEVCLYENDVCLRRYYRFRSSRHYGGSAVGDVVGCNLSCLYCWCWRINSAHRGGTLLSPEEVVTELLSIARHNGYRVLRLSGGEPTLCFDHTVQVLEALKHLRHRKEVFVLETNGIVLGLRRDLVSMLRPYSSFLVVRVSLKGCSEGDFSRITGIEGSLFRYQIKAVENIISSGISCRVAIPVSLCSRESAAELMEELSNKIGGRFIDFLEPEVLVLYPSVVRRMCGKGLKPWMAFDPVSKKIAKGEEVVELFKRVCSQQD</sequence>
<reference evidence="12" key="1">
    <citation type="journal article" date="2020" name="mSystems">
        <title>Genome- and Community-Level Interaction Insights into Carbon Utilization and Element Cycling Functions of Hydrothermarchaeota in Hydrothermal Sediment.</title>
        <authorList>
            <person name="Zhou Z."/>
            <person name="Liu Y."/>
            <person name="Xu W."/>
            <person name="Pan J."/>
            <person name="Luo Z.H."/>
            <person name="Li M."/>
        </authorList>
    </citation>
    <scope>NUCLEOTIDE SEQUENCE [LARGE SCALE GENOMIC DNA]</scope>
    <source>
        <strain evidence="12">SpSt-16</strain>
    </source>
</reference>
<evidence type="ECO:0000256" key="6">
    <source>
        <dbReference type="ARBA" id="ARBA00022723"/>
    </source>
</evidence>
<dbReference type="SUPFAM" id="SSF102114">
    <property type="entry name" value="Radical SAM enzymes"/>
    <property type="match status" value="1"/>
</dbReference>
<dbReference type="InterPro" id="IPR013785">
    <property type="entry name" value="Aldolase_TIM"/>
</dbReference>
<dbReference type="SFLD" id="SFLDG01067">
    <property type="entry name" value="SPASM/twitch_domain_containing"/>
    <property type="match status" value="1"/>
</dbReference>
<evidence type="ECO:0000256" key="4">
    <source>
        <dbReference type="ARBA" id="ARBA00022485"/>
    </source>
</evidence>
<dbReference type="PANTHER" id="PTHR43787:SF13">
    <property type="entry name" value="FEMO COFACTOR BIOSYNTHESIS PROTEIN NIFB"/>
    <property type="match status" value="1"/>
</dbReference>
<name>A0A7C2Z8Z7_9CREN</name>
<keyword evidence="10" id="KW-0456">Lyase</keyword>
<dbReference type="PANTHER" id="PTHR43787">
    <property type="entry name" value="FEMO COFACTOR BIOSYNTHESIS PROTEIN NIFB-RELATED"/>
    <property type="match status" value="1"/>
</dbReference>
<keyword evidence="9" id="KW-0535">Nitrogen fixation</keyword>
<evidence type="ECO:0000256" key="8">
    <source>
        <dbReference type="ARBA" id="ARBA00023014"/>
    </source>
</evidence>
<keyword evidence="7" id="KW-0408">Iron</keyword>
<proteinExistence type="inferred from homology"/>
<dbReference type="GO" id="GO:0016829">
    <property type="term" value="F:lyase activity"/>
    <property type="evidence" value="ECO:0007669"/>
    <property type="project" value="UniProtKB-KW"/>
</dbReference>
<comment type="similarity">
    <text evidence="3">Belongs to the radical SAM superfamily. NifB family.</text>
</comment>
<comment type="cofactor">
    <cofactor evidence="1">
        <name>[4Fe-4S] cluster</name>
        <dbReference type="ChEBI" id="CHEBI:49883"/>
    </cofactor>
</comment>
<dbReference type="AlphaFoldDB" id="A0A7C2Z8Z7"/>
<comment type="pathway">
    <text evidence="2">Cofactor biosynthesis; Fe-Mo cofactor biosynthesis.</text>
</comment>